<dbReference type="GO" id="GO:0005524">
    <property type="term" value="F:ATP binding"/>
    <property type="evidence" value="ECO:0007669"/>
    <property type="project" value="UniProtKB-KW"/>
</dbReference>
<feature type="domain" description="ABC transporter" evidence="7">
    <location>
        <begin position="2"/>
        <end position="236"/>
    </location>
</feature>
<dbReference type="GO" id="GO:0005886">
    <property type="term" value="C:plasma membrane"/>
    <property type="evidence" value="ECO:0007669"/>
    <property type="project" value="TreeGrafter"/>
</dbReference>
<evidence type="ECO:0000256" key="5">
    <source>
        <dbReference type="ARBA" id="ARBA00049360"/>
    </source>
</evidence>
<dbReference type="InterPro" id="IPR003593">
    <property type="entry name" value="AAA+_ATPase"/>
</dbReference>
<comment type="function">
    <text evidence="6">Part of the ABC transporter FtsEX involved in cellular division. Has ATPase activity. Essential for cell division and viability.</text>
</comment>
<dbReference type="SUPFAM" id="SSF52540">
    <property type="entry name" value="P-loop containing nucleoside triphosphate hydrolases"/>
    <property type="match status" value="1"/>
</dbReference>
<dbReference type="PANTHER" id="PTHR24220">
    <property type="entry name" value="IMPORT ATP-BINDING PROTEIN"/>
    <property type="match status" value="1"/>
</dbReference>
<dbReference type="InterPro" id="IPR027417">
    <property type="entry name" value="P-loop_NTPase"/>
</dbReference>
<gene>
    <name evidence="8" type="ORF">I6N95_13490</name>
</gene>
<dbReference type="GO" id="GO:0016887">
    <property type="term" value="F:ATP hydrolysis activity"/>
    <property type="evidence" value="ECO:0007669"/>
    <property type="project" value="InterPro"/>
</dbReference>
<dbReference type="EMBL" id="JAEEGA010000008">
    <property type="protein sequence ID" value="MBP1042029.1"/>
    <property type="molecule type" value="Genomic_DNA"/>
</dbReference>
<sequence>MIKLTNVFKKYNNGTWALKGISCSIRQGEFIYLVGPSGAGKTTLIKLLTCEERLTKGELQIGNANLLHLQEQRIPLLRRQLGIVPQEVLLLDNLSVYKNILYSLQAVEANRKSMKQKALEALELVGMTAYQHALPGDLSQGQQQKVVIARAIANRPKIVIADEPTGSLDAKSSIEIMRIFYQLNQLGTTIMMATHNSTIVNTIRYRVLEIRNGEIIRDQLSGNYGLPSDEQDIFII</sequence>
<evidence type="ECO:0000256" key="4">
    <source>
        <dbReference type="ARBA" id="ARBA00022840"/>
    </source>
</evidence>
<evidence type="ECO:0000256" key="2">
    <source>
        <dbReference type="ARBA" id="ARBA00022448"/>
    </source>
</evidence>
<dbReference type="Gene3D" id="3.40.50.300">
    <property type="entry name" value="P-loop containing nucleotide triphosphate hydrolases"/>
    <property type="match status" value="1"/>
</dbReference>
<evidence type="ECO:0000256" key="3">
    <source>
        <dbReference type="ARBA" id="ARBA00022741"/>
    </source>
</evidence>
<dbReference type="SMART" id="SM00382">
    <property type="entry name" value="AAA"/>
    <property type="match status" value="1"/>
</dbReference>
<keyword evidence="3" id="KW-0547">Nucleotide-binding</keyword>
<name>A0A940SVM7_9ENTE</name>
<keyword evidence="4 8" id="KW-0067">ATP-binding</keyword>
<dbReference type="AlphaFoldDB" id="A0A940SVM7"/>
<evidence type="ECO:0000259" key="7">
    <source>
        <dbReference type="PROSITE" id="PS50893"/>
    </source>
</evidence>
<dbReference type="InterPro" id="IPR003439">
    <property type="entry name" value="ABC_transporter-like_ATP-bd"/>
</dbReference>
<dbReference type="InterPro" id="IPR015854">
    <property type="entry name" value="ABC_transpr_LolD-like"/>
</dbReference>
<dbReference type="PROSITE" id="PS50893">
    <property type="entry name" value="ABC_TRANSPORTER_2"/>
    <property type="match status" value="1"/>
</dbReference>
<evidence type="ECO:0000256" key="1">
    <source>
        <dbReference type="ARBA" id="ARBA00005417"/>
    </source>
</evidence>
<comment type="similarity">
    <text evidence="1">Belongs to the ABC transporter superfamily.</text>
</comment>
<evidence type="ECO:0000313" key="9">
    <source>
        <dbReference type="Proteomes" id="UP000674938"/>
    </source>
</evidence>
<comment type="caution">
    <text evidence="8">The sequence shown here is derived from an EMBL/GenBank/DDBJ whole genome shotgun (WGS) entry which is preliminary data.</text>
</comment>
<protein>
    <submittedName>
        <fullName evidence="8">ATP-binding cassette domain-containing protein</fullName>
    </submittedName>
</protein>
<keyword evidence="2" id="KW-0813">Transport</keyword>
<dbReference type="GO" id="GO:0022857">
    <property type="term" value="F:transmembrane transporter activity"/>
    <property type="evidence" value="ECO:0007669"/>
    <property type="project" value="TreeGrafter"/>
</dbReference>
<dbReference type="Pfam" id="PF00005">
    <property type="entry name" value="ABC_tran"/>
    <property type="match status" value="1"/>
</dbReference>
<evidence type="ECO:0000313" key="8">
    <source>
        <dbReference type="EMBL" id="MBP1042029.1"/>
    </source>
</evidence>
<reference evidence="8" key="1">
    <citation type="submission" date="2020-12" db="EMBL/GenBank/DDBJ databases">
        <title>Vagococcus allomyrinae sp. nov. and Enterococcus lavae sp. nov., isolated from the larvae of Allomyrina dichotoma.</title>
        <authorList>
            <person name="Lee S.D."/>
        </authorList>
    </citation>
    <scope>NUCLEOTIDE SEQUENCE</scope>
    <source>
        <strain evidence="8">BWB3-3</strain>
    </source>
</reference>
<proteinExistence type="inferred from homology"/>
<dbReference type="FunFam" id="3.40.50.300:FF:000056">
    <property type="entry name" value="Cell division ATP-binding protein FtsE"/>
    <property type="match status" value="1"/>
</dbReference>
<comment type="catalytic activity">
    <reaction evidence="5">
        <text>ATP + H2O = ADP + phosphate + H(+)</text>
        <dbReference type="Rhea" id="RHEA:13065"/>
        <dbReference type="ChEBI" id="CHEBI:15377"/>
        <dbReference type="ChEBI" id="CHEBI:15378"/>
        <dbReference type="ChEBI" id="CHEBI:30616"/>
        <dbReference type="ChEBI" id="CHEBI:43474"/>
        <dbReference type="ChEBI" id="CHEBI:456216"/>
    </reaction>
</comment>
<dbReference type="RefSeq" id="WP_209528814.1">
    <property type="nucleotide sequence ID" value="NZ_JAEEGA010000008.1"/>
</dbReference>
<organism evidence="8 9">
    <name type="scientific">Vagococcus allomyrinae</name>
    <dbReference type="NCBI Taxonomy" id="2794353"/>
    <lineage>
        <taxon>Bacteria</taxon>
        <taxon>Bacillati</taxon>
        <taxon>Bacillota</taxon>
        <taxon>Bacilli</taxon>
        <taxon>Lactobacillales</taxon>
        <taxon>Enterococcaceae</taxon>
        <taxon>Vagococcus</taxon>
    </lineage>
</organism>
<accession>A0A940SVM7</accession>
<dbReference type="InterPro" id="IPR017871">
    <property type="entry name" value="ABC_transporter-like_CS"/>
</dbReference>
<evidence type="ECO:0000256" key="6">
    <source>
        <dbReference type="ARBA" id="ARBA00055994"/>
    </source>
</evidence>
<dbReference type="PROSITE" id="PS00211">
    <property type="entry name" value="ABC_TRANSPORTER_1"/>
    <property type="match status" value="1"/>
</dbReference>
<keyword evidence="9" id="KW-1185">Reference proteome</keyword>
<dbReference type="Proteomes" id="UP000674938">
    <property type="component" value="Unassembled WGS sequence"/>
</dbReference>
<dbReference type="PANTHER" id="PTHR24220:SF470">
    <property type="entry name" value="CELL DIVISION ATP-BINDING PROTEIN FTSE"/>
    <property type="match status" value="1"/>
</dbReference>